<protein>
    <recommendedName>
        <fullName evidence="1">F-box domain-containing protein</fullName>
    </recommendedName>
</protein>
<evidence type="ECO:0000259" key="1">
    <source>
        <dbReference type="Pfam" id="PF00646"/>
    </source>
</evidence>
<evidence type="ECO:0000313" key="2">
    <source>
        <dbReference type="EMBL" id="KAJ9153740.1"/>
    </source>
</evidence>
<dbReference type="EMBL" id="JARPOI010000015">
    <property type="protein sequence ID" value="KAJ9153740.1"/>
    <property type="molecule type" value="Genomic_DNA"/>
</dbReference>
<dbReference type="Pfam" id="PF00646">
    <property type="entry name" value="F-box"/>
    <property type="match status" value="1"/>
</dbReference>
<dbReference type="Proteomes" id="UP001174677">
    <property type="component" value="Chromosome 15"/>
</dbReference>
<dbReference type="CDD" id="cd22160">
    <property type="entry name" value="F-box_AtFBL13-like"/>
    <property type="match status" value="1"/>
</dbReference>
<reference evidence="2 3" key="1">
    <citation type="journal article" date="2023" name="Plant Biotechnol. J.">
        <title>Chromosome-level wild Hevea brasiliensis genome provides new tools for genomic-assisted breeding and valuable loci to elevate rubber yield.</title>
        <authorList>
            <person name="Cheng H."/>
            <person name="Song X."/>
            <person name="Hu Y."/>
            <person name="Wu T."/>
            <person name="Yang Q."/>
            <person name="An Z."/>
            <person name="Feng S."/>
            <person name="Deng Z."/>
            <person name="Wu W."/>
            <person name="Zeng X."/>
            <person name="Tu M."/>
            <person name="Wang X."/>
            <person name="Huang H."/>
        </authorList>
    </citation>
    <scope>NUCLEOTIDE SEQUENCE [LARGE SCALE GENOMIC DNA]</scope>
    <source>
        <strain evidence="2">MT/VB/25A 57/8</strain>
    </source>
</reference>
<keyword evidence="3" id="KW-1185">Reference proteome</keyword>
<comment type="caution">
    <text evidence="2">The sequence shown here is derived from an EMBL/GenBank/DDBJ whole genome shotgun (WGS) entry which is preliminary data.</text>
</comment>
<feature type="domain" description="F-box" evidence="1">
    <location>
        <begin position="18"/>
        <end position="44"/>
    </location>
</feature>
<accession>A0ABQ9KYY4</accession>
<proteinExistence type="predicted"/>
<dbReference type="InterPro" id="IPR001810">
    <property type="entry name" value="F-box_dom"/>
</dbReference>
<dbReference type="InterPro" id="IPR053781">
    <property type="entry name" value="F-box_AtFBL13-like"/>
</dbReference>
<gene>
    <name evidence="2" type="ORF">P3X46_027150</name>
</gene>
<name>A0ABQ9KYY4_HEVBR</name>
<dbReference type="PANTHER" id="PTHR31639">
    <property type="entry name" value="F-BOX PROTEIN-LIKE"/>
    <property type="match status" value="1"/>
</dbReference>
<organism evidence="2 3">
    <name type="scientific">Hevea brasiliensis</name>
    <name type="common">Para rubber tree</name>
    <name type="synonym">Siphonia brasiliensis</name>
    <dbReference type="NCBI Taxonomy" id="3981"/>
    <lineage>
        <taxon>Eukaryota</taxon>
        <taxon>Viridiplantae</taxon>
        <taxon>Streptophyta</taxon>
        <taxon>Embryophyta</taxon>
        <taxon>Tracheophyta</taxon>
        <taxon>Spermatophyta</taxon>
        <taxon>Magnoliopsida</taxon>
        <taxon>eudicotyledons</taxon>
        <taxon>Gunneridae</taxon>
        <taxon>Pentapetalae</taxon>
        <taxon>rosids</taxon>
        <taxon>fabids</taxon>
        <taxon>Malpighiales</taxon>
        <taxon>Euphorbiaceae</taxon>
        <taxon>Crotonoideae</taxon>
        <taxon>Micrandreae</taxon>
        <taxon>Hevea</taxon>
    </lineage>
</organism>
<dbReference type="PANTHER" id="PTHR31639:SF300">
    <property type="entry name" value="F-BOX_LRR-REPEAT PROTEIN 13-LIKE"/>
    <property type="match status" value="1"/>
</dbReference>
<dbReference type="SUPFAM" id="SSF81383">
    <property type="entry name" value="F-box domain"/>
    <property type="match status" value="1"/>
</dbReference>
<evidence type="ECO:0000313" key="3">
    <source>
        <dbReference type="Proteomes" id="UP001174677"/>
    </source>
</evidence>
<dbReference type="InterPro" id="IPR036047">
    <property type="entry name" value="F-box-like_dom_sf"/>
</dbReference>
<sequence>MDNNNRNMFSTLTSSRLVLIVNYLPFKEALRTSILSKQWRNVWRETTNLESSFFDFVRKFLACYPQRAIQKFTMSCSKPEGFLVDVEEDDAKKHLAIVELPFQVYQHVSLEPLKFISCNFDVSKFNNFTISLTSIKDLLLGCPLLKSLGLKKCWNIDWFEICKICHFHMYNQREMVEADLDFGMELEFDILGSLLNDFLQKFYAAKVLTVCSVVSLGEETFSLQASLDVRDLILKTAMHSCEFYGIRFMFRSCPKLETLTFDIGPAKIFSLVNLFLANEEDDNGQNRESYMARAHLVKQFRSFSRKLQMLVS</sequence>